<feature type="domain" description="RWD" evidence="6">
    <location>
        <begin position="472"/>
        <end position="578"/>
    </location>
</feature>
<evidence type="ECO:0000256" key="5">
    <source>
        <dbReference type="SAM" id="MobiDB-lite"/>
    </source>
</evidence>
<dbReference type="PROSITE" id="PS50082">
    <property type="entry name" value="WD_REPEATS_2"/>
    <property type="match status" value="2"/>
</dbReference>
<dbReference type="STRING" id="698492.A0A0E9ND90"/>
<dbReference type="InterPro" id="IPR036322">
    <property type="entry name" value="WD40_repeat_dom_sf"/>
</dbReference>
<dbReference type="Proteomes" id="UP000033140">
    <property type="component" value="Unassembled WGS sequence"/>
</dbReference>
<sequence length="1313" mass="146006">MGHGLDQSSSSIHADAATKESPFNSPTFGRQMTIEVPEPVGSLSISPSGRDVVLASRKGLLIIDLDNPYDPPRYLHHLTTWEVADVQWNPHAARDYWVVSTSNQKAMVWNLAMPSRRAIEHVLHGHTRAITDINFSAHHPDILATCAIDSYVHCWDMRDARRPVNSFSDWRAGATQVKWSRQNDHILASSHDRFLHVWDDRKGATPLRTIEAHDAKIYGIDFNRVKESKIITCSLDKTVKFWDFNDPSNEPEKVMRTDTPIWRARHTPFGWGLGLMPQRGDNNLYLYDREFEKDEPVRMVHTFEGHNDQVKEFLWRARGAENPNVDDRDFQLVTWSKDQTLRLWPVSDEVLKSVGHTKDKPIRFHLTRYGSKYRTFSKEPEVANKEGPAVFAPTFAPAFSNVRGSTGRSQTAFYKQRSQLGQGGGGFMTTHKGGQGKKEVTPLMWMRGVRMGKSTASGPGPFGWDGPENLGEELSGIGQKFPKVNFEKINVAGRVATIALHVGAPPNPTFMRMNVQFPEEYPVTASPTFEFERNAAIHGEKLDEMLQALNKIATIHVERGRPCVEAVIRYLLGEVQDEEDWKFDADESDSDDEVTFAGQEDERQKMHIQQSQNVPLPKKCAAIFTGNGKLVCFFPNKQESKITLLSTLTGEGSKTEEKGHQRYFETFGRLSTGPVVGTTTRHASLASEGSAGSGDDSDAESSSTGTDDSLLIRPVMPSWKIDTSLERLSQRRLGTSLISGDSAHRSATIKTGNRKNVVSIHDFSHIMPVNEKLAQGYVMTGPRLCQHNARIARTQGRKDLEEVWLLAEMLLNSGVPLEIIEPDDGASRPILVVARKASALFKRKDSGLSVSDEDAEPKQHIDLYGRVRWGNHPMGRSLVDEIFSHFEKLGDIQTLAMLSCVFKEPKRKRPPPIQLLRRNPPRSSTQPATPAINLEYFPSVDYFSVSHHHPYPPEESPHPLGTTTTTSPLAVYGSYESSRGSSFTGPTDAFPKLFRGGNGTPPTPGLAPWHINPMEEVAAASLMGTSPKREQVVRNHSRSSTGANQSQLGVALKNLQPGSPPNSKKPSPSSGTSGFGVTWGPVTRITASASGSERDEPSHTGNPHVTVIMMNMGEFDDERHQRHVPLVSPDKPVRLWREEYAEFLYQWGLLEARLELLKFNRHGTVAGEVDPELTFQEVKKNSGLGLGVCCTMCGAGLGPDEIRCHVCQHIRSQPKCALCEIPVNGLGVFCLECSHGGHATCMRSWFADGGEERCAMGMGCECKCQDHVNEKSEQGRLEAVRNEVTTDRKVSTGSTRLQSLWQNTRSVAFGTFR</sequence>
<feature type="region of interest" description="Disordered" evidence="5">
    <location>
        <begin position="1052"/>
        <end position="1081"/>
    </location>
</feature>
<dbReference type="GO" id="GO:0035859">
    <property type="term" value="C:Seh1-associated complex"/>
    <property type="evidence" value="ECO:0007669"/>
    <property type="project" value="TreeGrafter"/>
</dbReference>
<dbReference type="PROSITE" id="PS00678">
    <property type="entry name" value="WD_REPEATS_1"/>
    <property type="match status" value="1"/>
</dbReference>
<dbReference type="GO" id="GO:0034198">
    <property type="term" value="P:cellular response to amino acid starvation"/>
    <property type="evidence" value="ECO:0007669"/>
    <property type="project" value="TreeGrafter"/>
</dbReference>
<dbReference type="InterPro" id="IPR049567">
    <property type="entry name" value="WDR59-like"/>
</dbReference>
<dbReference type="SMART" id="SM00591">
    <property type="entry name" value="RWD"/>
    <property type="match status" value="1"/>
</dbReference>
<evidence type="ECO:0000313" key="8">
    <source>
        <dbReference type="Proteomes" id="UP000033140"/>
    </source>
</evidence>
<reference evidence="7 8" key="2">
    <citation type="journal article" date="2014" name="J. Gen. Appl. Microbiol.">
        <title>The early diverging ascomycetous budding yeast Saitoella complicata has three histone deacetylases belonging to the Clr6, Hos2, and Rpd3 lineages.</title>
        <authorList>
            <person name="Nishida H."/>
            <person name="Matsumoto T."/>
            <person name="Kondo S."/>
            <person name="Hamamoto M."/>
            <person name="Yoshikawa H."/>
        </authorList>
    </citation>
    <scope>NUCLEOTIDE SEQUENCE [LARGE SCALE GENOMIC DNA]</scope>
    <source>
        <strain evidence="7 8">NRRL Y-17804</strain>
    </source>
</reference>
<reference evidence="7 8" key="1">
    <citation type="journal article" date="2011" name="J. Gen. Appl. Microbiol.">
        <title>Draft genome sequencing of the enigmatic yeast Saitoella complicata.</title>
        <authorList>
            <person name="Nishida H."/>
            <person name="Hamamoto M."/>
            <person name="Sugiyama J."/>
        </authorList>
    </citation>
    <scope>NUCLEOTIDE SEQUENCE [LARGE SCALE GENOMIC DNA]</scope>
    <source>
        <strain evidence="7 8">NRRL Y-17804</strain>
    </source>
</reference>
<dbReference type="GO" id="GO:1904263">
    <property type="term" value="P:positive regulation of TORC1 signaling"/>
    <property type="evidence" value="ECO:0007669"/>
    <property type="project" value="TreeGrafter"/>
</dbReference>
<dbReference type="SMART" id="SM00320">
    <property type="entry name" value="WD40"/>
    <property type="match status" value="6"/>
</dbReference>
<organism evidence="7 8">
    <name type="scientific">Saitoella complicata (strain BCRC 22490 / CBS 7301 / JCM 7358 / NBRC 10748 / NRRL Y-17804)</name>
    <dbReference type="NCBI Taxonomy" id="698492"/>
    <lineage>
        <taxon>Eukaryota</taxon>
        <taxon>Fungi</taxon>
        <taxon>Dikarya</taxon>
        <taxon>Ascomycota</taxon>
        <taxon>Taphrinomycotina</taxon>
        <taxon>Taphrinomycotina incertae sedis</taxon>
        <taxon>Saitoella</taxon>
    </lineage>
</organism>
<feature type="region of interest" description="Disordered" evidence="5">
    <location>
        <begin position="1"/>
        <end position="30"/>
    </location>
</feature>
<dbReference type="InterPro" id="IPR049566">
    <property type="entry name" value="WDR59_RTC1-like_RING_Znf"/>
</dbReference>
<dbReference type="InterPro" id="IPR001680">
    <property type="entry name" value="WD40_rpt"/>
</dbReference>
<dbReference type="GO" id="GO:0035591">
    <property type="term" value="F:signaling adaptor activity"/>
    <property type="evidence" value="ECO:0007669"/>
    <property type="project" value="TreeGrafter"/>
</dbReference>
<feature type="region of interest" description="Disordered" evidence="5">
    <location>
        <begin position="948"/>
        <end position="967"/>
    </location>
</feature>
<evidence type="ECO:0000259" key="6">
    <source>
        <dbReference type="PROSITE" id="PS50908"/>
    </source>
</evidence>
<feature type="compositionally biased region" description="Polar residues" evidence="5">
    <location>
        <begin position="975"/>
        <end position="985"/>
    </location>
</feature>
<name>A0A0E9ND90_SAICN</name>
<dbReference type="GO" id="GO:0005774">
    <property type="term" value="C:vacuolar membrane"/>
    <property type="evidence" value="ECO:0007669"/>
    <property type="project" value="TreeGrafter"/>
</dbReference>
<dbReference type="EMBL" id="BACD03000011">
    <property type="protein sequence ID" value="GAO47773.1"/>
    <property type="molecule type" value="Genomic_DNA"/>
</dbReference>
<dbReference type="InterPro" id="IPR015943">
    <property type="entry name" value="WD40/YVTN_repeat-like_dom_sf"/>
</dbReference>
<feature type="repeat" description="WD" evidence="4">
    <location>
        <begin position="123"/>
        <end position="165"/>
    </location>
</feature>
<gene>
    <name evidence="7" type="ORF">G7K_1971-t1</name>
</gene>
<dbReference type="Pfam" id="PF00400">
    <property type="entry name" value="WD40"/>
    <property type="match status" value="3"/>
</dbReference>
<keyword evidence="1 4" id="KW-0853">WD repeat</keyword>
<evidence type="ECO:0000256" key="4">
    <source>
        <dbReference type="PROSITE-ProRule" id="PRU00221"/>
    </source>
</evidence>
<dbReference type="PANTHER" id="PTHR46170:SF1">
    <property type="entry name" value="GATOR COMPLEX PROTEIN WDR59"/>
    <property type="match status" value="1"/>
</dbReference>
<keyword evidence="2" id="KW-0677">Repeat</keyword>
<dbReference type="InterPro" id="IPR006575">
    <property type="entry name" value="RWD_dom"/>
</dbReference>
<feature type="compositionally biased region" description="Low complexity" evidence="5">
    <location>
        <begin position="1061"/>
        <end position="1071"/>
    </location>
</feature>
<feature type="region of interest" description="Disordered" evidence="5">
    <location>
        <begin position="684"/>
        <end position="710"/>
    </location>
</feature>
<dbReference type="PANTHER" id="PTHR46170">
    <property type="entry name" value="GATOR COMPLEX PROTEIN WDR59"/>
    <property type="match status" value="1"/>
</dbReference>
<protein>
    <recommendedName>
        <fullName evidence="6">RWD domain-containing protein</fullName>
    </recommendedName>
</protein>
<feature type="region of interest" description="Disordered" evidence="5">
    <location>
        <begin position="907"/>
        <end position="929"/>
    </location>
</feature>
<dbReference type="Gene3D" id="2.130.10.10">
    <property type="entry name" value="YVTN repeat-like/Quinoprotein amine dehydrogenase"/>
    <property type="match status" value="1"/>
</dbReference>
<dbReference type="OMA" id="HRRETCL"/>
<comment type="similarity">
    <text evidence="3">Belongs to the WD repeat WDR59 family.</text>
</comment>
<evidence type="ECO:0000256" key="1">
    <source>
        <dbReference type="ARBA" id="ARBA00022574"/>
    </source>
</evidence>
<feature type="compositionally biased region" description="Polar residues" evidence="5">
    <location>
        <begin position="1"/>
        <end position="12"/>
    </location>
</feature>
<feature type="compositionally biased region" description="Low complexity" evidence="5">
    <location>
        <begin position="684"/>
        <end position="709"/>
    </location>
</feature>
<accession>A0A0E9ND90</accession>
<evidence type="ECO:0000313" key="7">
    <source>
        <dbReference type="EMBL" id="GAO47773.1"/>
    </source>
</evidence>
<feature type="repeat" description="WD" evidence="4">
    <location>
        <begin position="210"/>
        <end position="252"/>
    </location>
</feature>
<reference evidence="7 8" key="3">
    <citation type="journal article" date="2015" name="Genome Announc.">
        <title>Draft Genome Sequence of the Archiascomycetous Yeast Saitoella complicata.</title>
        <authorList>
            <person name="Yamauchi K."/>
            <person name="Kondo S."/>
            <person name="Hamamoto M."/>
            <person name="Takahashi Y."/>
            <person name="Ogura Y."/>
            <person name="Hayashi T."/>
            <person name="Nishida H."/>
        </authorList>
    </citation>
    <scope>NUCLEOTIDE SEQUENCE [LARGE SCALE GENOMIC DNA]</scope>
    <source>
        <strain evidence="7 8">NRRL Y-17804</strain>
    </source>
</reference>
<dbReference type="CDD" id="cd16488">
    <property type="entry name" value="mRING-H2-C3H3C2_Mio-like"/>
    <property type="match status" value="1"/>
</dbReference>
<feature type="compositionally biased region" description="Polar residues" evidence="5">
    <location>
        <begin position="21"/>
        <end position="30"/>
    </location>
</feature>
<dbReference type="PROSITE" id="PS50294">
    <property type="entry name" value="WD_REPEATS_REGION"/>
    <property type="match status" value="1"/>
</dbReference>
<feature type="region of interest" description="Disordered" evidence="5">
    <location>
        <begin position="972"/>
        <end position="1007"/>
    </location>
</feature>
<comment type="caution">
    <text evidence="7">The sequence shown here is derived from an EMBL/GenBank/DDBJ whole genome shotgun (WGS) entry which is preliminary data.</text>
</comment>
<dbReference type="InterPro" id="IPR019775">
    <property type="entry name" value="WD40_repeat_CS"/>
</dbReference>
<dbReference type="PROSITE" id="PS50908">
    <property type="entry name" value="RWD"/>
    <property type="match status" value="1"/>
</dbReference>
<proteinExistence type="inferred from homology"/>
<dbReference type="Pfam" id="PF17120">
    <property type="entry name" value="zf-RING_16"/>
    <property type="match status" value="1"/>
</dbReference>
<evidence type="ECO:0000256" key="2">
    <source>
        <dbReference type="ARBA" id="ARBA00022737"/>
    </source>
</evidence>
<keyword evidence="8" id="KW-1185">Reference proteome</keyword>
<evidence type="ECO:0000256" key="3">
    <source>
        <dbReference type="ARBA" id="ARBA00038452"/>
    </source>
</evidence>
<dbReference type="SUPFAM" id="SSF50978">
    <property type="entry name" value="WD40 repeat-like"/>
    <property type="match status" value="1"/>
</dbReference>